<dbReference type="GeneID" id="92048040"/>
<evidence type="ECO:0000256" key="1">
    <source>
        <dbReference type="SAM" id="MobiDB-lite"/>
    </source>
</evidence>
<dbReference type="EMBL" id="JAQQWN010000008">
    <property type="protein sequence ID" value="KAK8070462.1"/>
    <property type="molecule type" value="Genomic_DNA"/>
</dbReference>
<dbReference type="Proteomes" id="UP001433268">
    <property type="component" value="Unassembled WGS sequence"/>
</dbReference>
<accession>A0ABR1VHV7</accession>
<evidence type="ECO:0000313" key="3">
    <source>
        <dbReference type="Proteomes" id="UP001433268"/>
    </source>
</evidence>
<feature type="region of interest" description="Disordered" evidence="1">
    <location>
        <begin position="1"/>
        <end position="46"/>
    </location>
</feature>
<keyword evidence="3" id="KW-1185">Reference proteome</keyword>
<reference evidence="2 3" key="1">
    <citation type="submission" date="2023-01" db="EMBL/GenBank/DDBJ databases">
        <title>Analysis of 21 Apiospora genomes using comparative genomics revels a genus with tremendous synthesis potential of carbohydrate active enzymes and secondary metabolites.</title>
        <authorList>
            <person name="Sorensen T."/>
        </authorList>
    </citation>
    <scope>NUCLEOTIDE SEQUENCE [LARGE SCALE GENOMIC DNA]</scope>
    <source>
        <strain evidence="2 3">CBS 114990</strain>
    </source>
</reference>
<feature type="compositionally biased region" description="Polar residues" evidence="1">
    <location>
        <begin position="1"/>
        <end position="11"/>
    </location>
</feature>
<name>A0ABR1VHV7_9PEZI</name>
<dbReference type="RefSeq" id="XP_066664270.1">
    <property type="nucleotide sequence ID" value="XM_066814980.1"/>
</dbReference>
<proteinExistence type="predicted"/>
<sequence length="317" mass="34482">MDLATSQSASTDAGCPVDSAASVVAGGSQGNSSSAPDDTPTPPHGKVFKTAELRTMILDHLSASDVAALRQATRVPLNKEDARKFLNPLRDLGPLHDAIVEFEKSGVRVILVGKGIKALQDSIRRPADAGTSPKTIVLGLMFEGLIPCHLSALRHFFSRLHCYCAITFDFLKNEHNYTPHTTVRVPSNSGPIPATKTVLMPVTSRVKVMLPKVFTHDTAIFYLTYTSGLFSYLADITGESNQIRMGLEVVRASSMWRSVALNSDVEDDTFTVDGVRRHPNLCHRLSLSFTHHFHYCKAPEVGGGDYAFGLGSCLAQW</sequence>
<gene>
    <name evidence="2" type="ORF">PG997_010665</name>
</gene>
<evidence type="ECO:0000313" key="2">
    <source>
        <dbReference type="EMBL" id="KAK8070462.1"/>
    </source>
</evidence>
<evidence type="ECO:0008006" key="4">
    <source>
        <dbReference type="Google" id="ProtNLM"/>
    </source>
</evidence>
<comment type="caution">
    <text evidence="2">The sequence shown here is derived from an EMBL/GenBank/DDBJ whole genome shotgun (WGS) entry which is preliminary data.</text>
</comment>
<organism evidence="2 3">
    <name type="scientific">Apiospora hydei</name>
    <dbReference type="NCBI Taxonomy" id="1337664"/>
    <lineage>
        <taxon>Eukaryota</taxon>
        <taxon>Fungi</taxon>
        <taxon>Dikarya</taxon>
        <taxon>Ascomycota</taxon>
        <taxon>Pezizomycotina</taxon>
        <taxon>Sordariomycetes</taxon>
        <taxon>Xylariomycetidae</taxon>
        <taxon>Amphisphaeriales</taxon>
        <taxon>Apiosporaceae</taxon>
        <taxon>Apiospora</taxon>
    </lineage>
</organism>
<protein>
    <recommendedName>
        <fullName evidence="4">F-box domain-containing protein</fullName>
    </recommendedName>
</protein>